<dbReference type="SUPFAM" id="SSF49879">
    <property type="entry name" value="SMAD/FHA domain"/>
    <property type="match status" value="1"/>
</dbReference>
<dbReference type="SMART" id="SM00240">
    <property type="entry name" value="FHA"/>
    <property type="match status" value="1"/>
</dbReference>
<dbReference type="EMBL" id="CP089982">
    <property type="protein sequence ID" value="WXA96831.1"/>
    <property type="molecule type" value="Genomic_DNA"/>
</dbReference>
<dbReference type="Gene3D" id="2.60.200.20">
    <property type="match status" value="1"/>
</dbReference>
<accession>A0ABZ2KKD7</accession>
<reference evidence="3 4" key="1">
    <citation type="submission" date="2021-12" db="EMBL/GenBank/DDBJ databases">
        <title>Discovery of the Pendulisporaceae a myxobacterial family with distinct sporulation behavior and unique specialized metabolism.</title>
        <authorList>
            <person name="Garcia R."/>
            <person name="Popoff A."/>
            <person name="Bader C.D."/>
            <person name="Loehr J."/>
            <person name="Walesch S."/>
            <person name="Walt C."/>
            <person name="Boldt J."/>
            <person name="Bunk B."/>
            <person name="Haeckl F.J.F.P.J."/>
            <person name="Gunesch A.P."/>
            <person name="Birkelbach J."/>
            <person name="Nuebel U."/>
            <person name="Pietschmann T."/>
            <person name="Bach T."/>
            <person name="Mueller R."/>
        </authorList>
    </citation>
    <scope>NUCLEOTIDE SEQUENCE [LARGE SCALE GENOMIC DNA]</scope>
    <source>
        <strain evidence="3 4">MSr12523</strain>
    </source>
</reference>
<evidence type="ECO:0000313" key="3">
    <source>
        <dbReference type="EMBL" id="WXA96831.1"/>
    </source>
</evidence>
<feature type="domain" description="FHA" evidence="2">
    <location>
        <begin position="24"/>
        <end position="75"/>
    </location>
</feature>
<organism evidence="3 4">
    <name type="scientific">Pendulispora brunnea</name>
    <dbReference type="NCBI Taxonomy" id="2905690"/>
    <lineage>
        <taxon>Bacteria</taxon>
        <taxon>Pseudomonadati</taxon>
        <taxon>Myxococcota</taxon>
        <taxon>Myxococcia</taxon>
        <taxon>Myxococcales</taxon>
        <taxon>Sorangiineae</taxon>
        <taxon>Pendulisporaceae</taxon>
        <taxon>Pendulispora</taxon>
    </lineage>
</organism>
<evidence type="ECO:0000313" key="4">
    <source>
        <dbReference type="Proteomes" id="UP001379533"/>
    </source>
</evidence>
<dbReference type="InterPro" id="IPR046883">
    <property type="entry name" value="T6SS_FHA_C"/>
</dbReference>
<keyword evidence="4" id="KW-1185">Reference proteome</keyword>
<protein>
    <submittedName>
        <fullName evidence="3">FHA domain-containing protein</fullName>
    </submittedName>
</protein>
<dbReference type="InterPro" id="IPR000253">
    <property type="entry name" value="FHA_dom"/>
</dbReference>
<dbReference type="InterPro" id="IPR008984">
    <property type="entry name" value="SMAD_FHA_dom_sf"/>
</dbReference>
<dbReference type="Pfam" id="PF20232">
    <property type="entry name" value="T6SS_FHA_C"/>
    <property type="match status" value="1"/>
</dbReference>
<dbReference type="RefSeq" id="WP_394847447.1">
    <property type="nucleotide sequence ID" value="NZ_CP089982.1"/>
</dbReference>
<sequence length="460" mass="50928">MLLLRLHNPGAGRSFEHTAERTPVIIGRDPSQAGCAIENDLDVSREHASVELRGDEIYARDLGSTNGTFFNGVRLGDQWTSLGHADTERQITLAAWVIGVRRAARPAVVKAEASLASTERAPEVPRATAIIRPTLRSGEPLGPEYETMRLANANDLPRPVIVAKRLAKGIEEHRSAERALYEEIESQIEALPASERAAACEELAIDYPDLARGVLRALFERCAVTVPPESPPPLPPDAAAALTGVQGLSHWWTKRTVLSAADIKAFCTKVRGVHDEFVQAHLEQVKGIERFEKAVAVGAGENAFRLPQTRAEFSHALLDWNDSTDRALEALRRELTDLKLHHLGMFDGVMAGVKALLDEFDPDAIEEAWNERQARRDAVTRKMSQLAKDKELMEIYFSRHRDLADEENTRFRKLFGPEFAEAYKAHAIERRSRSTSSGLDRPAADPPQLAPGPRTSRSSE</sequence>
<gene>
    <name evidence="3" type="ORF">LZC95_08275</name>
</gene>
<dbReference type="Pfam" id="PF00498">
    <property type="entry name" value="FHA"/>
    <property type="match status" value="1"/>
</dbReference>
<feature type="region of interest" description="Disordered" evidence="1">
    <location>
        <begin position="426"/>
        <end position="460"/>
    </location>
</feature>
<evidence type="ECO:0000259" key="2">
    <source>
        <dbReference type="PROSITE" id="PS50006"/>
    </source>
</evidence>
<name>A0ABZ2KKD7_9BACT</name>
<dbReference type="CDD" id="cd00060">
    <property type="entry name" value="FHA"/>
    <property type="match status" value="1"/>
</dbReference>
<dbReference type="Proteomes" id="UP001379533">
    <property type="component" value="Chromosome"/>
</dbReference>
<dbReference type="PROSITE" id="PS50006">
    <property type="entry name" value="FHA_DOMAIN"/>
    <property type="match status" value="1"/>
</dbReference>
<evidence type="ECO:0000256" key="1">
    <source>
        <dbReference type="SAM" id="MobiDB-lite"/>
    </source>
</evidence>
<proteinExistence type="predicted"/>